<dbReference type="InterPro" id="IPR003833">
    <property type="entry name" value="CT_C_D"/>
</dbReference>
<evidence type="ECO:0000313" key="6">
    <source>
        <dbReference type="Proteomes" id="UP000664480"/>
    </source>
</evidence>
<name>A0ABS3CJW4_9BACT</name>
<dbReference type="GO" id="GO:0017168">
    <property type="term" value="F:5-oxoprolinase (ATP-hydrolyzing) activity"/>
    <property type="evidence" value="ECO:0007669"/>
    <property type="project" value="UniProtKB-EC"/>
</dbReference>
<evidence type="ECO:0000256" key="1">
    <source>
        <dbReference type="ARBA" id="ARBA00022741"/>
    </source>
</evidence>
<keyword evidence="3" id="KW-0067">ATP-binding</keyword>
<feature type="domain" description="Carboxyltransferase" evidence="4">
    <location>
        <begin position="6"/>
        <end position="199"/>
    </location>
</feature>
<keyword evidence="6" id="KW-1185">Reference proteome</keyword>
<dbReference type="PANTHER" id="PTHR34698:SF2">
    <property type="entry name" value="5-OXOPROLINASE SUBUNIT B"/>
    <property type="match status" value="1"/>
</dbReference>
<dbReference type="InterPro" id="IPR029000">
    <property type="entry name" value="Cyclophilin-like_dom_sf"/>
</dbReference>
<evidence type="ECO:0000256" key="2">
    <source>
        <dbReference type="ARBA" id="ARBA00022801"/>
    </source>
</evidence>
<sequence length="228" mass="26107">MMPSYFQITPTLSEFHWDMEVSDELLQRQLALKVKLEEKFQQEIIDIRIGFKSLGISWKKEMLIDRWFEKNEIDFQSITLSSKIWKIPVCYDEAHGKDLLSLASSKNIEPQKLIHLHSTPEYRIHFFGFLPGFMYLEGLNPLLHSPRKKIPELSIEPGSVAIGGSQTGIYPSASPGGWHIIGQTPISLFDPTAFPPVFASPGDKIKFISIDKEEFNELKRNPSKPSYQ</sequence>
<dbReference type="PANTHER" id="PTHR34698">
    <property type="entry name" value="5-OXOPROLINASE SUBUNIT B"/>
    <property type="match status" value="1"/>
</dbReference>
<evidence type="ECO:0000313" key="5">
    <source>
        <dbReference type="EMBL" id="MBN7816451.1"/>
    </source>
</evidence>
<reference evidence="5 6" key="1">
    <citation type="submission" date="2021-03" db="EMBL/GenBank/DDBJ databases">
        <title>novel species isolated from a fishpond in China.</title>
        <authorList>
            <person name="Lu H."/>
            <person name="Cai Z."/>
        </authorList>
    </citation>
    <scope>NUCLEOTIDE SEQUENCE [LARGE SCALE GENOMIC DNA]</scope>
    <source>
        <strain evidence="5 6">YJ13C</strain>
    </source>
</reference>
<keyword evidence="1" id="KW-0547">Nucleotide-binding</keyword>
<keyword evidence="2 5" id="KW-0378">Hydrolase</keyword>
<gene>
    <name evidence="5" type="primary">pxpB</name>
    <name evidence="5" type="ORF">J0A69_13475</name>
</gene>
<dbReference type="InterPro" id="IPR010016">
    <property type="entry name" value="PxpB"/>
</dbReference>
<dbReference type="SMART" id="SM00796">
    <property type="entry name" value="AHS1"/>
    <property type="match status" value="1"/>
</dbReference>
<protein>
    <submittedName>
        <fullName evidence="5">5-oxoprolinase subunit PxpB</fullName>
        <ecNumber evidence="5">3.5.2.9</ecNumber>
    </submittedName>
</protein>
<organism evidence="5 6">
    <name type="scientific">Algoriphagus pacificus</name>
    <dbReference type="NCBI Taxonomy" id="2811234"/>
    <lineage>
        <taxon>Bacteria</taxon>
        <taxon>Pseudomonadati</taxon>
        <taxon>Bacteroidota</taxon>
        <taxon>Cytophagia</taxon>
        <taxon>Cytophagales</taxon>
        <taxon>Cyclobacteriaceae</taxon>
        <taxon>Algoriphagus</taxon>
    </lineage>
</organism>
<dbReference type="Proteomes" id="UP000664480">
    <property type="component" value="Unassembled WGS sequence"/>
</dbReference>
<accession>A0ABS3CJW4</accession>
<dbReference type="SUPFAM" id="SSF50891">
    <property type="entry name" value="Cyclophilin-like"/>
    <property type="match status" value="1"/>
</dbReference>
<evidence type="ECO:0000259" key="4">
    <source>
        <dbReference type="SMART" id="SM00796"/>
    </source>
</evidence>
<comment type="caution">
    <text evidence="5">The sequence shown here is derived from an EMBL/GenBank/DDBJ whole genome shotgun (WGS) entry which is preliminary data.</text>
</comment>
<dbReference type="EC" id="3.5.2.9" evidence="5"/>
<dbReference type="NCBIfam" id="TIGR00370">
    <property type="entry name" value="5-oxoprolinase subunit PxpB"/>
    <property type="match status" value="1"/>
</dbReference>
<proteinExistence type="predicted"/>
<dbReference type="EMBL" id="JAFKCU010000003">
    <property type="protein sequence ID" value="MBN7816451.1"/>
    <property type="molecule type" value="Genomic_DNA"/>
</dbReference>
<dbReference type="Pfam" id="PF02682">
    <property type="entry name" value="CT_C_D"/>
    <property type="match status" value="1"/>
</dbReference>
<dbReference type="RefSeq" id="WP_206587129.1">
    <property type="nucleotide sequence ID" value="NZ_JAFKCU010000003.1"/>
</dbReference>
<evidence type="ECO:0000256" key="3">
    <source>
        <dbReference type="ARBA" id="ARBA00022840"/>
    </source>
</evidence>
<dbReference type="Gene3D" id="2.40.100.10">
    <property type="entry name" value="Cyclophilin-like"/>
    <property type="match status" value="1"/>
</dbReference>